<dbReference type="CDD" id="cd07176">
    <property type="entry name" value="terB"/>
    <property type="match status" value="1"/>
</dbReference>
<dbReference type="AlphaFoldDB" id="A0A2Z5MUW4"/>
<dbReference type="Proteomes" id="UP000253104">
    <property type="component" value="Chromosome mHSR5_A"/>
</dbReference>
<dbReference type="InterPro" id="IPR028932">
    <property type="entry name" value="TerB-C"/>
</dbReference>
<evidence type="ECO:0000259" key="2">
    <source>
        <dbReference type="Pfam" id="PF05099"/>
    </source>
</evidence>
<proteinExistence type="predicted"/>
<dbReference type="EMBL" id="CP024902">
    <property type="protein sequence ID" value="AXF20418.1"/>
    <property type="molecule type" value="Genomic_DNA"/>
</dbReference>
<sequence length="800" mass="87411">MSRKAKKSGAGLGVLIVALLIAIVVAPKGSWTVAFVFSLICVSISALTKKKELPTTTNSVSTSSTESQSVRPADVMPKATLESRSEQSEDFLTVTLSSDSTSSSYRIAPPSVETSPEVRWINRGEAVDIAGTTITGGMFFLGTPRRGEGYQGLDACAVVPNSNVAAKGSESSVGPEDYWLSYNSFSAAHRRTYIQWLASDRSDPKLHRGFVQFYLSGLERRVLVDGMQGRVEKGEFDAIATELQRLKTLYSNTLSTGAVDNLLEFISVHSVHPRRQYEQKPGPISNTFEVPLSIRVAFGQASVDKAPVPVEWALAWVLGDGAVNKRTPVTRCAREFRQLFEQKYAEKYREGMRLPLNKTKLRSPAYTSFYALREIEYPDYITSLPDLTAVTGPRNKLQELVYECTDALDAYSRFLGRNPDAEGTLESTLLLPVELWQESARLELETLVTSVASSTLVTTFGNLFERFKAAGNLTRDKLATLARVLGEAGVAMEPDVRISGRTPKNTDFVALYTTPPSNSTNLADETYLTLALMVDMAASIAMADGAATEPEIALIYRQIESWSQMAPRQQDRLKARVQVQIAQPPTLTSLKKRLEPLSVDAKHSLATLLIQTANADGVVSPAEVKLLEKVYQTLGLDPQRLYCDLHGNAVVGSPSQSQAHTNAPMLKVVSSQPAFTLDSARIEALQKETAKVSAMLADVFADEGSGAQPVSEHAAAQVTKPESFSLLGMDDAHSTFLRLLLTRPKWVRAELVDAASDLDMMLDGAIEQVNEAALDHWDEPLIDGDDPIEINQELAQRLAA</sequence>
<dbReference type="Pfam" id="PF05099">
    <property type="entry name" value="TerB"/>
    <property type="match status" value="1"/>
</dbReference>
<dbReference type="Pfam" id="PF15615">
    <property type="entry name" value="TerB_C"/>
    <property type="match status" value="1"/>
</dbReference>
<dbReference type="RefSeq" id="WP_114176840.1">
    <property type="nucleotide sequence ID" value="NZ_CP024902.1"/>
</dbReference>
<feature type="region of interest" description="Disordered" evidence="1">
    <location>
        <begin position="55"/>
        <end position="87"/>
    </location>
</feature>
<evidence type="ECO:0000259" key="3">
    <source>
        <dbReference type="Pfam" id="PF13208"/>
    </source>
</evidence>
<reference evidence="5 6" key="1">
    <citation type="journal article" date="2018" name="ISME J.">
        <title>Involvement of Burkholderiaceae and sulfurous volatiles in disease-suppressive soils.</title>
        <authorList>
            <person name="Carrion V.J."/>
            <person name="Cordovez V."/>
            <person name="Tyc O."/>
            <person name="Etalo D.W."/>
            <person name="de Bruijn I."/>
            <person name="de Jager V.C."/>
            <person name="Medema M.H."/>
            <person name="Eberl L."/>
            <person name="Raaijmakers J.M."/>
        </authorList>
    </citation>
    <scope>NUCLEOTIDE SEQUENCE [LARGE SCALE GENOMIC DNA]</scope>
    <source>
        <strain evidence="6">mHSR5</strain>
    </source>
</reference>
<dbReference type="InterPro" id="IPR007791">
    <property type="entry name" value="DjlA_N"/>
</dbReference>
<organism evidence="5 6">
    <name type="scientific">Burkholderia pyrrocinia</name>
    <name type="common">Pseudomonas pyrrocinia</name>
    <dbReference type="NCBI Taxonomy" id="60550"/>
    <lineage>
        <taxon>Bacteria</taxon>
        <taxon>Pseudomonadati</taxon>
        <taxon>Pseudomonadota</taxon>
        <taxon>Betaproteobacteria</taxon>
        <taxon>Burkholderiales</taxon>
        <taxon>Burkholderiaceae</taxon>
        <taxon>Burkholderia</taxon>
        <taxon>Burkholderia cepacia complex</taxon>
    </lineage>
</organism>
<dbReference type="InterPro" id="IPR029024">
    <property type="entry name" value="TerB-like"/>
</dbReference>
<evidence type="ECO:0000313" key="5">
    <source>
        <dbReference type="EMBL" id="AXF20418.1"/>
    </source>
</evidence>
<feature type="domain" description="TerB N-terminal" evidence="3">
    <location>
        <begin position="124"/>
        <end position="329"/>
    </location>
</feature>
<gene>
    <name evidence="5" type="ORF">CUJ89_07935</name>
</gene>
<dbReference type="InterPro" id="IPR025266">
    <property type="entry name" value="TerB_N"/>
</dbReference>
<protein>
    <recommendedName>
        <fullName evidence="7">Tellurite resistance protein TerB</fullName>
    </recommendedName>
</protein>
<evidence type="ECO:0008006" key="7">
    <source>
        <dbReference type="Google" id="ProtNLM"/>
    </source>
</evidence>
<name>A0A2Z5MUW4_BURPY</name>
<feature type="domain" description="TerB-C" evidence="4">
    <location>
        <begin position="671"/>
        <end position="798"/>
    </location>
</feature>
<dbReference type="OrthoDB" id="227636at2"/>
<accession>A0A2Z5MUW4</accession>
<feature type="domain" description="Co-chaperone DjlA N-terminal" evidence="2">
    <location>
        <begin position="534"/>
        <end position="639"/>
    </location>
</feature>
<dbReference type="Pfam" id="PF13208">
    <property type="entry name" value="TerB_N"/>
    <property type="match status" value="1"/>
</dbReference>
<dbReference type="SUPFAM" id="SSF158682">
    <property type="entry name" value="TerB-like"/>
    <property type="match status" value="1"/>
</dbReference>
<evidence type="ECO:0000256" key="1">
    <source>
        <dbReference type="SAM" id="MobiDB-lite"/>
    </source>
</evidence>
<dbReference type="Gene3D" id="1.10.3680.10">
    <property type="entry name" value="TerB-like"/>
    <property type="match status" value="1"/>
</dbReference>
<evidence type="ECO:0000313" key="6">
    <source>
        <dbReference type="Proteomes" id="UP000253104"/>
    </source>
</evidence>
<feature type="compositionally biased region" description="Low complexity" evidence="1">
    <location>
        <begin position="55"/>
        <end position="69"/>
    </location>
</feature>
<evidence type="ECO:0000259" key="4">
    <source>
        <dbReference type="Pfam" id="PF15615"/>
    </source>
</evidence>